<keyword evidence="3" id="KW-0326">Glycosidase</keyword>
<comment type="catalytic activity">
    <reaction evidence="3">
        <text>a beta-D-glucosyl-(1&lt;-&gt;1')-N-acylsphing-4-enine + H2O = an N-acylsphing-4-enine + D-glucose</text>
        <dbReference type="Rhea" id="RHEA:13269"/>
        <dbReference type="ChEBI" id="CHEBI:4167"/>
        <dbReference type="ChEBI" id="CHEBI:15377"/>
        <dbReference type="ChEBI" id="CHEBI:22801"/>
        <dbReference type="ChEBI" id="CHEBI:52639"/>
        <dbReference type="EC" id="3.2.1.45"/>
    </reaction>
</comment>
<dbReference type="EC" id="3.2.1.45" evidence="3"/>
<dbReference type="PANTHER" id="PTHR11069:SF23">
    <property type="entry name" value="LYSOSOMAL ACID GLUCOSYLCERAMIDASE"/>
    <property type="match status" value="1"/>
</dbReference>
<feature type="signal peptide" evidence="4">
    <location>
        <begin position="1"/>
        <end position="21"/>
    </location>
</feature>
<feature type="non-terminal residue" evidence="6">
    <location>
        <position position="72"/>
    </location>
</feature>
<protein>
    <recommendedName>
        <fullName evidence="3">Glucosylceramidase</fullName>
        <ecNumber evidence="3">3.2.1.45</ecNumber>
    </recommendedName>
</protein>
<keyword evidence="3" id="KW-0746">Sphingolipid metabolism</keyword>
<keyword evidence="7" id="KW-1185">Reference proteome</keyword>
<proteinExistence type="inferred from homology"/>
<keyword evidence="1 4" id="KW-0732">Signal</keyword>
<evidence type="ECO:0000256" key="2">
    <source>
        <dbReference type="ARBA" id="ARBA00022801"/>
    </source>
</evidence>
<dbReference type="AlphaFoldDB" id="A0AAQ4FP92"/>
<comment type="caution">
    <text evidence="6">The sequence shown here is derived from an EMBL/GenBank/DDBJ whole genome shotgun (WGS) entry which is preliminary data.</text>
</comment>
<dbReference type="PRINTS" id="PR00843">
    <property type="entry name" value="GLHYDRLASE30"/>
</dbReference>
<comment type="similarity">
    <text evidence="3">Belongs to the glycosyl hydrolase 30 family.</text>
</comment>
<dbReference type="Pfam" id="PF02055">
    <property type="entry name" value="Glyco_hydro_30"/>
    <property type="match status" value="1"/>
</dbReference>
<dbReference type="InterPro" id="IPR033453">
    <property type="entry name" value="Glyco_hydro_30_TIM-barrel"/>
</dbReference>
<evidence type="ECO:0000313" key="7">
    <source>
        <dbReference type="Proteomes" id="UP001321473"/>
    </source>
</evidence>
<keyword evidence="3" id="KW-0443">Lipid metabolism</keyword>
<dbReference type="InterPro" id="IPR001139">
    <property type="entry name" value="Glyco_hydro_30"/>
</dbReference>
<gene>
    <name evidence="6" type="ORF">V5799_021679</name>
</gene>
<dbReference type="GO" id="GO:0004348">
    <property type="term" value="F:glucosylceramidase activity"/>
    <property type="evidence" value="ECO:0007669"/>
    <property type="project" value="UniProtKB-EC"/>
</dbReference>
<dbReference type="GO" id="GO:0016020">
    <property type="term" value="C:membrane"/>
    <property type="evidence" value="ECO:0007669"/>
    <property type="project" value="GOC"/>
</dbReference>
<dbReference type="Gene3D" id="3.20.20.80">
    <property type="entry name" value="Glycosidases"/>
    <property type="match status" value="1"/>
</dbReference>
<dbReference type="GO" id="GO:0006680">
    <property type="term" value="P:glucosylceramide catabolic process"/>
    <property type="evidence" value="ECO:0007669"/>
    <property type="project" value="TreeGrafter"/>
</dbReference>
<feature type="domain" description="Glycosyl hydrolase family 30 TIM-barrel" evidence="5">
    <location>
        <begin position="39"/>
        <end position="71"/>
    </location>
</feature>
<dbReference type="Proteomes" id="UP001321473">
    <property type="component" value="Unassembled WGS sequence"/>
</dbReference>
<name>A0AAQ4FP92_AMBAM</name>
<evidence type="ECO:0000256" key="4">
    <source>
        <dbReference type="SAM" id="SignalP"/>
    </source>
</evidence>
<reference evidence="6 7" key="1">
    <citation type="journal article" date="2023" name="Arcadia Sci">
        <title>De novo assembly of a long-read Amblyomma americanum tick genome.</title>
        <authorList>
            <person name="Chou S."/>
            <person name="Poskanzer K.E."/>
            <person name="Rollins M."/>
            <person name="Thuy-Boun P.S."/>
        </authorList>
    </citation>
    <scope>NUCLEOTIDE SEQUENCE [LARGE SCALE GENOMIC DNA]</scope>
    <source>
        <strain evidence="6">F_SG_1</strain>
        <tissue evidence="6">Salivary glands</tissue>
    </source>
</reference>
<evidence type="ECO:0000256" key="1">
    <source>
        <dbReference type="ARBA" id="ARBA00022729"/>
    </source>
</evidence>
<accession>A0AAQ4FP92</accession>
<feature type="chain" id="PRO_5043001314" description="Glucosylceramidase" evidence="4">
    <location>
        <begin position="22"/>
        <end position="72"/>
    </location>
</feature>
<organism evidence="6 7">
    <name type="scientific">Amblyomma americanum</name>
    <name type="common">Lone star tick</name>
    <dbReference type="NCBI Taxonomy" id="6943"/>
    <lineage>
        <taxon>Eukaryota</taxon>
        <taxon>Metazoa</taxon>
        <taxon>Ecdysozoa</taxon>
        <taxon>Arthropoda</taxon>
        <taxon>Chelicerata</taxon>
        <taxon>Arachnida</taxon>
        <taxon>Acari</taxon>
        <taxon>Parasitiformes</taxon>
        <taxon>Ixodida</taxon>
        <taxon>Ixodoidea</taxon>
        <taxon>Ixodidae</taxon>
        <taxon>Amblyomminae</taxon>
        <taxon>Amblyomma</taxon>
    </lineage>
</organism>
<evidence type="ECO:0000313" key="6">
    <source>
        <dbReference type="EMBL" id="KAK8788543.1"/>
    </source>
</evidence>
<keyword evidence="2 3" id="KW-0378">Hydrolase</keyword>
<dbReference type="EMBL" id="JARKHS020000644">
    <property type="protein sequence ID" value="KAK8788543.1"/>
    <property type="molecule type" value="Genomic_DNA"/>
</dbReference>
<evidence type="ECO:0000259" key="5">
    <source>
        <dbReference type="Pfam" id="PF02055"/>
    </source>
</evidence>
<dbReference type="PANTHER" id="PTHR11069">
    <property type="entry name" value="GLUCOSYLCERAMIDASE"/>
    <property type="match status" value="1"/>
</dbReference>
<sequence>MDNRLLIAFATLAALISGSTNENDSVLIVNSSKTYQKVFGFGGAFTDATGINVKSLPSNMQDDILKSYYSKQ</sequence>
<evidence type="ECO:0000256" key="3">
    <source>
        <dbReference type="RuleBase" id="RU361188"/>
    </source>
</evidence>